<dbReference type="PRINTS" id="PR01607">
    <property type="entry name" value="APYRASEFAMLY"/>
</dbReference>
<dbReference type="InterPro" id="IPR008334">
    <property type="entry name" value="5'-Nucleotdase_C"/>
</dbReference>
<accession>A0ABV2WUP6</accession>
<keyword evidence="2" id="KW-0378">Hydrolase</keyword>
<dbReference type="Proteomes" id="UP001550628">
    <property type="component" value="Unassembled WGS sequence"/>
</dbReference>
<name>A0ABV2WUP6_9NOCA</name>
<evidence type="ECO:0000256" key="1">
    <source>
        <dbReference type="ARBA" id="ARBA00022729"/>
    </source>
</evidence>
<reference evidence="5 6" key="1">
    <citation type="submission" date="2024-06" db="EMBL/GenBank/DDBJ databases">
        <title>The Natural Products Discovery Center: Release of the First 8490 Sequenced Strains for Exploring Actinobacteria Biosynthetic Diversity.</title>
        <authorList>
            <person name="Kalkreuter E."/>
            <person name="Kautsar S.A."/>
            <person name="Yang D."/>
            <person name="Bader C.D."/>
            <person name="Teijaro C.N."/>
            <person name="Fluegel L."/>
            <person name="Davis C.M."/>
            <person name="Simpson J.R."/>
            <person name="Lauterbach L."/>
            <person name="Steele A.D."/>
            <person name="Gui C."/>
            <person name="Meng S."/>
            <person name="Li G."/>
            <person name="Viehrig K."/>
            <person name="Ye F."/>
            <person name="Su P."/>
            <person name="Kiefer A.F."/>
            <person name="Nichols A."/>
            <person name="Cepeda A.J."/>
            <person name="Yan W."/>
            <person name="Fan B."/>
            <person name="Jiang Y."/>
            <person name="Adhikari A."/>
            <person name="Zheng C.-J."/>
            <person name="Schuster L."/>
            <person name="Cowan T.M."/>
            <person name="Smanski M.J."/>
            <person name="Chevrette M.G."/>
            <person name="De Carvalho L.P.S."/>
            <person name="Shen B."/>
        </authorList>
    </citation>
    <scope>NUCLEOTIDE SEQUENCE [LARGE SCALE GENOMIC DNA]</scope>
    <source>
        <strain evidence="5 6">NPDC019708</strain>
    </source>
</reference>
<dbReference type="InterPro" id="IPR004843">
    <property type="entry name" value="Calcineurin-like_PHP"/>
</dbReference>
<proteinExistence type="inferred from homology"/>
<dbReference type="PANTHER" id="PTHR11575">
    <property type="entry name" value="5'-NUCLEOTIDASE-RELATED"/>
    <property type="match status" value="1"/>
</dbReference>
<keyword evidence="1 2" id="KW-0732">Signal</keyword>
<dbReference type="PROSITE" id="PS51257">
    <property type="entry name" value="PROKAR_LIPOPROTEIN"/>
    <property type="match status" value="1"/>
</dbReference>
<evidence type="ECO:0000313" key="6">
    <source>
        <dbReference type="Proteomes" id="UP001550628"/>
    </source>
</evidence>
<evidence type="ECO:0000256" key="2">
    <source>
        <dbReference type="RuleBase" id="RU362119"/>
    </source>
</evidence>
<dbReference type="InterPro" id="IPR036907">
    <property type="entry name" value="5'-Nucleotdase_C_sf"/>
</dbReference>
<keyword evidence="6" id="KW-1185">Reference proteome</keyword>
<dbReference type="EMBL" id="JBEYBF010000016">
    <property type="protein sequence ID" value="MEU1954620.1"/>
    <property type="molecule type" value="Genomic_DNA"/>
</dbReference>
<feature type="signal peptide" evidence="2">
    <location>
        <begin position="1"/>
        <end position="32"/>
    </location>
</feature>
<dbReference type="Gene3D" id="3.60.21.10">
    <property type="match status" value="1"/>
</dbReference>
<dbReference type="Gene3D" id="3.90.780.10">
    <property type="entry name" value="5'-Nucleotidase, C-terminal domain"/>
    <property type="match status" value="1"/>
</dbReference>
<feature type="domain" description="5'-Nucleotidase C-terminal" evidence="4">
    <location>
        <begin position="371"/>
        <end position="525"/>
    </location>
</feature>
<evidence type="ECO:0000313" key="5">
    <source>
        <dbReference type="EMBL" id="MEU1954620.1"/>
    </source>
</evidence>
<feature type="domain" description="Calcineurin-like phosphoesterase" evidence="3">
    <location>
        <begin position="58"/>
        <end position="301"/>
    </location>
</feature>
<dbReference type="RefSeq" id="WP_356957615.1">
    <property type="nucleotide sequence ID" value="NZ_JBEYBD010000010.1"/>
</dbReference>
<comment type="similarity">
    <text evidence="2">Belongs to the 5'-nucleotidase family.</text>
</comment>
<dbReference type="SUPFAM" id="SSF56300">
    <property type="entry name" value="Metallo-dependent phosphatases"/>
    <property type="match status" value="1"/>
</dbReference>
<dbReference type="Pfam" id="PF00149">
    <property type="entry name" value="Metallophos"/>
    <property type="match status" value="1"/>
</dbReference>
<evidence type="ECO:0000259" key="3">
    <source>
        <dbReference type="Pfam" id="PF00149"/>
    </source>
</evidence>
<dbReference type="InterPro" id="IPR006179">
    <property type="entry name" value="5_nucleotidase/apyrase"/>
</dbReference>
<organism evidence="5 6">
    <name type="scientific">Nocardia rhamnosiphila</name>
    <dbReference type="NCBI Taxonomy" id="426716"/>
    <lineage>
        <taxon>Bacteria</taxon>
        <taxon>Bacillati</taxon>
        <taxon>Actinomycetota</taxon>
        <taxon>Actinomycetes</taxon>
        <taxon>Mycobacteriales</taxon>
        <taxon>Nocardiaceae</taxon>
        <taxon>Nocardia</taxon>
    </lineage>
</organism>
<dbReference type="InterPro" id="IPR029052">
    <property type="entry name" value="Metallo-depent_PP-like"/>
</dbReference>
<feature type="chain" id="PRO_5044981525" evidence="2">
    <location>
        <begin position="33"/>
        <end position="560"/>
    </location>
</feature>
<keyword evidence="2" id="KW-0547">Nucleotide-binding</keyword>
<dbReference type="Pfam" id="PF02872">
    <property type="entry name" value="5_nucleotid_C"/>
    <property type="match status" value="1"/>
</dbReference>
<evidence type="ECO:0000259" key="4">
    <source>
        <dbReference type="Pfam" id="PF02872"/>
    </source>
</evidence>
<dbReference type="PANTHER" id="PTHR11575:SF24">
    <property type="entry name" value="5'-NUCLEOTIDASE"/>
    <property type="match status" value="1"/>
</dbReference>
<dbReference type="SUPFAM" id="SSF55816">
    <property type="entry name" value="5'-nucleotidase (syn. UDP-sugar hydrolase), C-terminal domain"/>
    <property type="match status" value="1"/>
</dbReference>
<comment type="caution">
    <text evidence="5">The sequence shown here is derived from an EMBL/GenBank/DDBJ whole genome shotgun (WGS) entry which is preliminary data.</text>
</comment>
<gene>
    <name evidence="5" type="ORF">ABZ510_22470</name>
</gene>
<sequence>MSVLRRAAAGCAAGLGLVLLAACAGSEGPALATPGVVPLVSTDDLPAAGPGEVHLFGFNDLHGHLEPPEASNGLVGEYTAGGAAYLATHLDRLRAAYPDSAVLSAGDNIGASPLVSSLFHDEPTVTFLNEAGVAASAVGNHELDHGVMELARLRKGGCAVDGCSPGAPFAGARFDFLAANLTNSRGEPPPEVRPWTMLEVGGHKIGVVGTVTPDTVNLVFPEGIRGYTFGDQAEAINNYVPAMKQAGAETLVALVHDGGAQGTPAKTTDYNGCADIDPQVPDLAARTDPAVQVLFTAHSHQSYVCEFDGKVVTQGASYGRLITDVTLRFADGKVTAAAVNRVVTRDVEPDPSVTGLIDFFSGQAAPRAGRVVGTATTPLPRTGATGESPLGAVIADAMLEVTGESAQAVAAFMNPGGVRADIDPGPITYGAIYETQPFGNQVVTLTLSGRQLLELLEQQWDNESKPAVLSVAGISYAYDESAAPGAKVAGDSVRIGGQPLNELATYRVSTNNFLASGGDGFTVFTRGTDTTVGPTDLDALETYLREEGPVAAPGQRVQRR</sequence>
<protein>
    <submittedName>
        <fullName evidence="5">5'-nucleotidase C-terminal domain-containing protein</fullName>
    </submittedName>
</protein>